<dbReference type="EMBL" id="CABL01000002">
    <property type="protein sequence ID" value="CBH74706.1"/>
    <property type="molecule type" value="Genomic_DNA"/>
</dbReference>
<dbReference type="InterPro" id="IPR038591">
    <property type="entry name" value="NolW-like_sf"/>
</dbReference>
<dbReference type="InterPro" id="IPR005644">
    <property type="entry name" value="NolW-like"/>
</dbReference>
<reference evidence="6" key="1">
    <citation type="submission" date="2009-10" db="EMBL/GenBank/DDBJ databases">
        <title>Diversity of trophic interactions inside an arsenic-rich microbial ecosystem.</title>
        <authorList>
            <person name="Bertin P.N."/>
            <person name="Heinrich-Salmeron A."/>
            <person name="Pelletier E."/>
            <person name="Goulhen-Chollet F."/>
            <person name="Arsene-Ploetze F."/>
            <person name="Gallien S."/>
            <person name="Calteau A."/>
            <person name="Vallenet D."/>
            <person name="Casiot C."/>
            <person name="Chane-Woon-Ming B."/>
            <person name="Giloteaux L."/>
            <person name="Barakat M."/>
            <person name="Bonnefoy V."/>
            <person name="Bruneel O."/>
            <person name="Chandler M."/>
            <person name="Cleiss J."/>
            <person name="Duran R."/>
            <person name="Elbaz-Poulichet F."/>
            <person name="Fonknechten N."/>
            <person name="Lauga B."/>
            <person name="Mornico D."/>
            <person name="Ortet P."/>
            <person name="Schaeffer C."/>
            <person name="Siguier P."/>
            <person name="Alexander Thil Smith A."/>
            <person name="Van Dorsselaer A."/>
            <person name="Weissenbach J."/>
            <person name="Medigue C."/>
            <person name="Le Paslier D."/>
        </authorList>
    </citation>
    <scope>NUCLEOTIDE SEQUENCE</scope>
</reference>
<gene>
    <name evidence="6" type="ORF">CARN1_1809</name>
</gene>
<dbReference type="Gene3D" id="3.30.1370.130">
    <property type="match status" value="1"/>
</dbReference>
<feature type="domain" description="NolW-like" evidence="5">
    <location>
        <begin position="117"/>
        <end position="173"/>
    </location>
</feature>
<comment type="subcellular location">
    <subcellularLocation>
        <location evidence="1">Membrane</location>
    </subcellularLocation>
</comment>
<dbReference type="Gene3D" id="3.30.1370.120">
    <property type="match status" value="2"/>
</dbReference>
<evidence type="ECO:0000256" key="2">
    <source>
        <dbReference type="ARBA" id="ARBA00022729"/>
    </source>
</evidence>
<dbReference type="PANTHER" id="PTHR30332">
    <property type="entry name" value="PROBABLE GENERAL SECRETION PATHWAY PROTEIN D"/>
    <property type="match status" value="1"/>
</dbReference>
<comment type="caution">
    <text evidence="6">The sequence shown here is derived from an EMBL/GenBank/DDBJ whole genome shotgun (WGS) entry which is preliminary data.</text>
</comment>
<keyword evidence="2" id="KW-0732">Signal</keyword>
<feature type="domain" description="Type II/III secretion system secretin-like" evidence="4">
    <location>
        <begin position="292"/>
        <end position="448"/>
    </location>
</feature>
<name>E6PE21_9ZZZZ</name>
<dbReference type="InterPro" id="IPR050810">
    <property type="entry name" value="Bact_Secretion_Sys_Channel"/>
</dbReference>
<organism evidence="6">
    <name type="scientific">mine drainage metagenome</name>
    <dbReference type="NCBI Taxonomy" id="410659"/>
    <lineage>
        <taxon>unclassified sequences</taxon>
        <taxon>metagenomes</taxon>
        <taxon>ecological metagenomes</taxon>
    </lineage>
</organism>
<dbReference type="Pfam" id="PF00263">
    <property type="entry name" value="Secretin"/>
    <property type="match status" value="1"/>
</dbReference>
<evidence type="ECO:0000256" key="3">
    <source>
        <dbReference type="ARBA" id="ARBA00023136"/>
    </source>
</evidence>
<protein>
    <submittedName>
        <fullName evidence="6">Uncharacterized protein</fullName>
    </submittedName>
</protein>
<evidence type="ECO:0000313" key="6">
    <source>
        <dbReference type="EMBL" id="CBH74706.1"/>
    </source>
</evidence>
<proteinExistence type="predicted"/>
<dbReference type="GO" id="GO:0015627">
    <property type="term" value="C:type II protein secretion system complex"/>
    <property type="evidence" value="ECO:0007669"/>
    <property type="project" value="TreeGrafter"/>
</dbReference>
<evidence type="ECO:0000259" key="5">
    <source>
        <dbReference type="Pfam" id="PF03958"/>
    </source>
</evidence>
<dbReference type="PANTHER" id="PTHR30332:SF24">
    <property type="entry name" value="SECRETIN GSPD-RELATED"/>
    <property type="match status" value="1"/>
</dbReference>
<dbReference type="InterPro" id="IPR004846">
    <property type="entry name" value="T2SS/T3SS_dom"/>
</dbReference>
<keyword evidence="3" id="KW-0472">Membrane</keyword>
<accession>E6PE21</accession>
<dbReference type="Pfam" id="PF03958">
    <property type="entry name" value="Secretin_N"/>
    <property type="match status" value="2"/>
</dbReference>
<dbReference type="GO" id="GO:0016020">
    <property type="term" value="C:membrane"/>
    <property type="evidence" value="ECO:0007669"/>
    <property type="project" value="UniProtKB-SubCell"/>
</dbReference>
<dbReference type="GO" id="GO:0009306">
    <property type="term" value="P:protein secretion"/>
    <property type="evidence" value="ECO:0007669"/>
    <property type="project" value="InterPro"/>
</dbReference>
<sequence>MMRRSIGSLVVLLWCLGPAAASGKAISLEISDAPLVEVLAMFGAVGHENIIADTSVPNRRISVHLKNIPFDQAFNAVLQANALTERRVGSVTIVGSEEEMARRFPDAADSQDRTVALALHRADALRIVASVRPALDTRLTMIADERAGRVIISGTNASVARAVALIKILDEPTGRQGAGRFALRYIRADEAKATLAIVLARAVVAVDSMHNALIVSGNATLIRRVGRLVAQLDRPSPQVLFEVRVIDLTPINDQSNFGLEFGGLDLGGQPIPAAATYAFSGRSIPLNVKLNALLSEGRARILATPKILTLSDRIAKLHIGATYPIATNGSVFGSQSVQYIDIGVKLKIRATIGRSGSVIADIHPQYSEILGFTAQNFPIIANRRLDSTLRVRNGETIVLGGLLRDVSSETVQRIPFLSQIPILGSFFANKATSHERDEIVFLITPHVIVPGATPPSK</sequence>
<dbReference type="AlphaFoldDB" id="E6PE21"/>
<feature type="domain" description="NolW-like" evidence="5">
    <location>
        <begin position="181"/>
        <end position="238"/>
    </location>
</feature>
<evidence type="ECO:0000259" key="4">
    <source>
        <dbReference type="Pfam" id="PF00263"/>
    </source>
</evidence>
<evidence type="ECO:0000256" key="1">
    <source>
        <dbReference type="ARBA" id="ARBA00004370"/>
    </source>
</evidence>